<gene>
    <name evidence="1" type="ORF">JEU22_03905</name>
</gene>
<dbReference type="AlphaFoldDB" id="A0A8I1EAT2"/>
<name>A0A8I1EAT2_PSEPU</name>
<protein>
    <submittedName>
        <fullName evidence="1">Uncharacterized protein</fullName>
    </submittedName>
</protein>
<proteinExistence type="predicted"/>
<dbReference type="RefSeq" id="WP_198746664.1">
    <property type="nucleotide sequence ID" value="NZ_JAEHTE010000002.1"/>
</dbReference>
<dbReference type="Proteomes" id="UP000637061">
    <property type="component" value="Unassembled WGS sequence"/>
</dbReference>
<evidence type="ECO:0000313" key="2">
    <source>
        <dbReference type="Proteomes" id="UP000637061"/>
    </source>
</evidence>
<accession>A0A8I1EAT2</accession>
<dbReference type="EMBL" id="JAEHTE010000002">
    <property type="protein sequence ID" value="MBI6883049.1"/>
    <property type="molecule type" value="Genomic_DNA"/>
</dbReference>
<comment type="caution">
    <text evidence="1">The sequence shown here is derived from an EMBL/GenBank/DDBJ whole genome shotgun (WGS) entry which is preliminary data.</text>
</comment>
<evidence type="ECO:0000313" key="1">
    <source>
        <dbReference type="EMBL" id="MBI6883049.1"/>
    </source>
</evidence>
<reference evidence="1" key="1">
    <citation type="submission" date="2020-12" db="EMBL/GenBank/DDBJ databases">
        <title>Enhanced detection system for hospital associated transmission using whole genome sequencing surveillance.</title>
        <authorList>
            <person name="Harrison L.H."/>
            <person name="Van Tyne D."/>
            <person name="Marsh J.W."/>
            <person name="Griffith M.P."/>
            <person name="Snyder D.J."/>
            <person name="Cooper V.S."/>
            <person name="Mustapha M."/>
        </authorList>
    </citation>
    <scope>NUCLEOTIDE SEQUENCE</scope>
    <source>
        <strain evidence="1">PSB00042</strain>
    </source>
</reference>
<sequence>MTRSAIVGYQVQDSDGNNWADRPSFLILTEKTAINDLLEARKSGGFWTMIAILNGDVQDPSYEDESLEESANHLTELVLAARPLADLLFDHHPAGDIYHLQVDGGDVSRLKNALAPFTEIQNEAVSEAV</sequence>
<organism evidence="1 2">
    <name type="scientific">Pseudomonas putida</name>
    <name type="common">Arthrobacter siderocapsulatus</name>
    <dbReference type="NCBI Taxonomy" id="303"/>
    <lineage>
        <taxon>Bacteria</taxon>
        <taxon>Pseudomonadati</taxon>
        <taxon>Pseudomonadota</taxon>
        <taxon>Gammaproteobacteria</taxon>
        <taxon>Pseudomonadales</taxon>
        <taxon>Pseudomonadaceae</taxon>
        <taxon>Pseudomonas</taxon>
    </lineage>
</organism>